<evidence type="ECO:0000313" key="4">
    <source>
        <dbReference type="Proteomes" id="UP000198788"/>
    </source>
</evidence>
<evidence type="ECO:0000313" key="3">
    <source>
        <dbReference type="EMBL" id="SFS51573.1"/>
    </source>
</evidence>
<dbReference type="OrthoDB" id="7061066at2"/>
<dbReference type="AlphaFoldDB" id="A0A1I6QGF0"/>
<dbReference type="Pfam" id="PF01814">
    <property type="entry name" value="Hemerythrin"/>
    <property type="match status" value="1"/>
</dbReference>
<dbReference type="InterPro" id="IPR012312">
    <property type="entry name" value="Hemerythrin-like"/>
</dbReference>
<name>A0A1I6QGF0_9CAUL</name>
<dbReference type="PANTHER" id="PTHR35585">
    <property type="entry name" value="HHE DOMAIN PROTEIN (AFU_ORTHOLOGUE AFUA_4G00730)"/>
    <property type="match status" value="1"/>
</dbReference>
<sequence length="196" mass="21721">MSVVDKILSKVTPVPGEEKRAEATANARARCQSGDWLSLALDHHDRIRECFAACRRAESAEARAAAMKELALILNGHSLAEEVVLYPALAQAGEKLHAGHAYTEQTTAKMQMAELENIQPSTPEWMDKLKHIEGAVLTHMFEEESSWFLHLKENGENQAHLTERFREEFERYCGGEGPARSGERRGDEAAAPGAVI</sequence>
<evidence type="ECO:0000259" key="2">
    <source>
        <dbReference type="Pfam" id="PF01814"/>
    </source>
</evidence>
<dbReference type="EMBL" id="FOZV01000003">
    <property type="protein sequence ID" value="SFS51573.1"/>
    <property type="molecule type" value="Genomic_DNA"/>
</dbReference>
<protein>
    <submittedName>
        <fullName evidence="3">Hemerythrin HHE cation binding domain-containing protein</fullName>
    </submittedName>
</protein>
<gene>
    <name evidence="3" type="ORF">SAMN05192570_1803</name>
</gene>
<feature type="region of interest" description="Disordered" evidence="1">
    <location>
        <begin position="173"/>
        <end position="196"/>
    </location>
</feature>
<dbReference type="RefSeq" id="WP_092309189.1">
    <property type="nucleotide sequence ID" value="NZ_FOZV01000003.1"/>
</dbReference>
<feature type="domain" description="Hemerythrin-like" evidence="2">
    <location>
        <begin position="42"/>
        <end position="148"/>
    </location>
</feature>
<proteinExistence type="predicted"/>
<dbReference type="Proteomes" id="UP000198788">
    <property type="component" value="Unassembled WGS sequence"/>
</dbReference>
<accession>A0A1I6QGF0</accession>
<reference evidence="4" key="1">
    <citation type="submission" date="2016-10" db="EMBL/GenBank/DDBJ databases">
        <authorList>
            <person name="Varghese N."/>
            <person name="Submissions S."/>
        </authorList>
    </citation>
    <scope>NUCLEOTIDE SEQUENCE [LARGE SCALE GENOMIC DNA]</scope>
    <source>
        <strain evidence="4">CGMCC 1.10683</strain>
    </source>
</reference>
<evidence type="ECO:0000256" key="1">
    <source>
        <dbReference type="SAM" id="MobiDB-lite"/>
    </source>
</evidence>
<dbReference type="PANTHER" id="PTHR35585:SF1">
    <property type="entry name" value="HHE DOMAIN PROTEIN (AFU_ORTHOLOGUE AFUA_4G00730)"/>
    <property type="match status" value="1"/>
</dbReference>
<dbReference type="STRING" id="871741.SAMN05192570_1803"/>
<organism evidence="3 4">
    <name type="scientific">Brevundimonas viscosa</name>
    <dbReference type="NCBI Taxonomy" id="871741"/>
    <lineage>
        <taxon>Bacteria</taxon>
        <taxon>Pseudomonadati</taxon>
        <taxon>Pseudomonadota</taxon>
        <taxon>Alphaproteobacteria</taxon>
        <taxon>Caulobacterales</taxon>
        <taxon>Caulobacteraceae</taxon>
        <taxon>Brevundimonas</taxon>
    </lineage>
</organism>
<keyword evidence="4" id="KW-1185">Reference proteome</keyword>